<proteinExistence type="predicted"/>
<name>A0A5C6Q7C2_9GAMM</name>
<dbReference type="Pfam" id="PF11346">
    <property type="entry name" value="DUF3149"/>
    <property type="match status" value="1"/>
</dbReference>
<dbReference type="RefSeq" id="WP_146790873.1">
    <property type="nucleotide sequence ID" value="NZ_VOLT01000012.1"/>
</dbReference>
<accession>A0A5C6Q7C2</accession>
<keyword evidence="1" id="KW-0812">Transmembrane</keyword>
<protein>
    <submittedName>
        <fullName evidence="2">DUF3149 domain-containing protein</fullName>
    </submittedName>
</protein>
<evidence type="ECO:0000256" key="1">
    <source>
        <dbReference type="SAM" id="Phobius"/>
    </source>
</evidence>
<gene>
    <name evidence="2" type="ORF">ESZ36_19235</name>
</gene>
<dbReference type="AlphaFoldDB" id="A0A5C6Q7C2"/>
<keyword evidence="3" id="KW-1185">Reference proteome</keyword>
<dbReference type="InterPro" id="IPR021494">
    <property type="entry name" value="DUF3149"/>
</dbReference>
<keyword evidence="1" id="KW-0472">Membrane</keyword>
<sequence>MNLLSMLTNDPVVMFSFGGIAIMLGICAFYVYYFIKHIQDDSKKH</sequence>
<dbReference type="EMBL" id="VOLT01000012">
    <property type="protein sequence ID" value="TWX64826.1"/>
    <property type="molecule type" value="Genomic_DNA"/>
</dbReference>
<reference evidence="2 3" key="1">
    <citation type="submission" date="2019-07" db="EMBL/GenBank/DDBJ databases">
        <title>Genomes of sea-ice associated Colwellia species.</title>
        <authorList>
            <person name="Bowman J.P."/>
        </authorList>
    </citation>
    <scope>NUCLEOTIDE SEQUENCE [LARGE SCALE GENOMIC DNA]</scope>
    <source>
        <strain evidence="2 3">ACAM 459</strain>
    </source>
</reference>
<keyword evidence="1" id="KW-1133">Transmembrane helix</keyword>
<dbReference type="Proteomes" id="UP000321822">
    <property type="component" value="Unassembled WGS sequence"/>
</dbReference>
<organism evidence="2 3">
    <name type="scientific">Colwellia demingiae</name>
    <dbReference type="NCBI Taxonomy" id="89401"/>
    <lineage>
        <taxon>Bacteria</taxon>
        <taxon>Pseudomonadati</taxon>
        <taxon>Pseudomonadota</taxon>
        <taxon>Gammaproteobacteria</taxon>
        <taxon>Alteromonadales</taxon>
        <taxon>Colwelliaceae</taxon>
        <taxon>Colwellia</taxon>
    </lineage>
</organism>
<feature type="transmembrane region" description="Helical" evidence="1">
    <location>
        <begin position="12"/>
        <end position="35"/>
    </location>
</feature>
<evidence type="ECO:0000313" key="2">
    <source>
        <dbReference type="EMBL" id="TWX64826.1"/>
    </source>
</evidence>
<comment type="caution">
    <text evidence="2">The sequence shown here is derived from an EMBL/GenBank/DDBJ whole genome shotgun (WGS) entry which is preliminary data.</text>
</comment>
<dbReference type="OrthoDB" id="5772434at2"/>
<evidence type="ECO:0000313" key="3">
    <source>
        <dbReference type="Proteomes" id="UP000321822"/>
    </source>
</evidence>